<dbReference type="PROSITE" id="PS50042">
    <property type="entry name" value="CNMP_BINDING_3"/>
    <property type="match status" value="2"/>
</dbReference>
<dbReference type="Proteomes" id="UP000588068">
    <property type="component" value="Unassembled WGS sequence"/>
</dbReference>
<feature type="domain" description="Cyclic nucleotide-binding" evidence="1">
    <location>
        <begin position="16"/>
        <end position="115"/>
    </location>
</feature>
<dbReference type="Gene3D" id="2.60.120.10">
    <property type="entry name" value="Jelly Rolls"/>
    <property type="match status" value="2"/>
</dbReference>
<dbReference type="CDD" id="cd00038">
    <property type="entry name" value="CAP_ED"/>
    <property type="match status" value="1"/>
</dbReference>
<dbReference type="PROSITE" id="PS00888">
    <property type="entry name" value="CNMP_BINDING_1"/>
    <property type="match status" value="1"/>
</dbReference>
<dbReference type="Gene3D" id="3.40.250.10">
    <property type="entry name" value="Rhodanese-like domain"/>
    <property type="match status" value="1"/>
</dbReference>
<dbReference type="InterPro" id="IPR014710">
    <property type="entry name" value="RmlC-like_jellyroll"/>
</dbReference>
<gene>
    <name evidence="3" type="ORF">HNQ60_000954</name>
</gene>
<dbReference type="InterPro" id="IPR018488">
    <property type="entry name" value="cNMP-bd_CS"/>
</dbReference>
<dbReference type="PROSITE" id="PS50206">
    <property type="entry name" value="RHODANESE_3"/>
    <property type="match status" value="1"/>
</dbReference>
<protein>
    <submittedName>
        <fullName evidence="3">CRP-like cAMP-binding protein</fullName>
    </submittedName>
</protein>
<dbReference type="InterPro" id="IPR001763">
    <property type="entry name" value="Rhodanese-like_dom"/>
</dbReference>
<dbReference type="PANTHER" id="PTHR23011">
    <property type="entry name" value="CYCLIC NUCLEOTIDE-BINDING DOMAIN CONTAINING PROTEIN"/>
    <property type="match status" value="1"/>
</dbReference>
<dbReference type="CDD" id="cd00158">
    <property type="entry name" value="RHOD"/>
    <property type="match status" value="1"/>
</dbReference>
<keyword evidence="4" id="KW-1185">Reference proteome</keyword>
<proteinExistence type="predicted"/>
<feature type="domain" description="Rhodanese" evidence="2">
    <location>
        <begin position="277"/>
        <end position="350"/>
    </location>
</feature>
<dbReference type="Pfam" id="PF00027">
    <property type="entry name" value="cNMP_binding"/>
    <property type="match status" value="1"/>
</dbReference>
<dbReference type="SUPFAM" id="SSF52821">
    <property type="entry name" value="Rhodanese/Cell cycle control phosphatase"/>
    <property type="match status" value="1"/>
</dbReference>
<comment type="caution">
    <text evidence="3">The sequence shown here is derived from an EMBL/GenBank/DDBJ whole genome shotgun (WGS) entry which is preliminary data.</text>
</comment>
<evidence type="ECO:0000313" key="3">
    <source>
        <dbReference type="EMBL" id="MBB6092108.1"/>
    </source>
</evidence>
<dbReference type="RefSeq" id="WP_184329859.1">
    <property type="nucleotide sequence ID" value="NZ_JACHHZ010000001.1"/>
</dbReference>
<reference evidence="3 4" key="1">
    <citation type="submission" date="2020-08" db="EMBL/GenBank/DDBJ databases">
        <title>Genomic Encyclopedia of Type Strains, Phase IV (KMG-IV): sequencing the most valuable type-strain genomes for metagenomic binning, comparative biology and taxonomic classification.</title>
        <authorList>
            <person name="Goeker M."/>
        </authorList>
    </citation>
    <scope>NUCLEOTIDE SEQUENCE [LARGE SCALE GENOMIC DNA]</scope>
    <source>
        <strain evidence="3 4">DSM 26723</strain>
    </source>
</reference>
<dbReference type="InterPro" id="IPR000595">
    <property type="entry name" value="cNMP-bd_dom"/>
</dbReference>
<dbReference type="Pfam" id="PF00581">
    <property type="entry name" value="Rhodanese"/>
    <property type="match status" value="1"/>
</dbReference>
<organism evidence="3 4">
    <name type="scientific">Povalibacter uvarum</name>
    <dbReference type="NCBI Taxonomy" id="732238"/>
    <lineage>
        <taxon>Bacteria</taxon>
        <taxon>Pseudomonadati</taxon>
        <taxon>Pseudomonadota</taxon>
        <taxon>Gammaproteobacteria</taxon>
        <taxon>Steroidobacterales</taxon>
        <taxon>Steroidobacteraceae</taxon>
        <taxon>Povalibacter</taxon>
    </lineage>
</organism>
<dbReference type="AlphaFoldDB" id="A0A841HIQ3"/>
<dbReference type="EMBL" id="JACHHZ010000001">
    <property type="protein sequence ID" value="MBB6092108.1"/>
    <property type="molecule type" value="Genomic_DNA"/>
</dbReference>
<evidence type="ECO:0000313" key="4">
    <source>
        <dbReference type="Proteomes" id="UP000588068"/>
    </source>
</evidence>
<name>A0A841HIQ3_9GAMM</name>
<dbReference type="SUPFAM" id="SSF51206">
    <property type="entry name" value="cAMP-binding domain-like"/>
    <property type="match status" value="2"/>
</dbReference>
<sequence>MESKPLELSLLRSFSPLDGLKSENLHSLARKAVLRELGTGRMLFKEGDTDKRTYYLVSGVIELMHEGRTVLMLRGGSPEARNPIAPSLPRRYSARVVSDRIEFLTVDSDMLDVMLTWDQTGSYEVNELKHQEDAPTGDDWMTTLLQTKAMHKVPPANIQAIFIRMQRMDFKAGEFVIRQGDDGDFFYVIVKGKCAVIRETPLNKQGIKLAELGMGDTFGEEALISDAKRNANVQMITDGTLMRLGKEDFRTLLNEPMLQWVDYEQAKAMVARGSKWLDVRLPSEFDNYHFEGAINLPLYFIRLKLKSLERDAHYVVCCDTGRRSSAGAYILSERGFHASVLKGGLLTTDIVKK</sequence>
<feature type="domain" description="Cyclic nucleotide-binding" evidence="1">
    <location>
        <begin position="149"/>
        <end position="253"/>
    </location>
</feature>
<dbReference type="SMART" id="SM00100">
    <property type="entry name" value="cNMP"/>
    <property type="match status" value="2"/>
</dbReference>
<dbReference type="SMART" id="SM00450">
    <property type="entry name" value="RHOD"/>
    <property type="match status" value="1"/>
</dbReference>
<evidence type="ECO:0000259" key="2">
    <source>
        <dbReference type="PROSITE" id="PS50206"/>
    </source>
</evidence>
<dbReference type="InterPro" id="IPR036873">
    <property type="entry name" value="Rhodanese-like_dom_sf"/>
</dbReference>
<accession>A0A841HIQ3</accession>
<dbReference type="InterPro" id="IPR018490">
    <property type="entry name" value="cNMP-bd_dom_sf"/>
</dbReference>
<dbReference type="PANTHER" id="PTHR23011:SF28">
    <property type="entry name" value="CYCLIC NUCLEOTIDE-BINDING DOMAIN CONTAINING PROTEIN"/>
    <property type="match status" value="1"/>
</dbReference>
<dbReference type="PRINTS" id="PR00103">
    <property type="entry name" value="CAMPKINASE"/>
</dbReference>
<evidence type="ECO:0000259" key="1">
    <source>
        <dbReference type="PROSITE" id="PS50042"/>
    </source>
</evidence>